<keyword evidence="4" id="KW-0863">Zinc-finger</keyword>
<accession>A0AAN6UUP9</accession>
<reference evidence="14" key="1">
    <citation type="journal article" date="2023" name="Mol. Phylogenet. Evol.">
        <title>Genome-scale phylogeny and comparative genomics of the fungal order Sordariales.</title>
        <authorList>
            <person name="Hensen N."/>
            <person name="Bonometti L."/>
            <person name="Westerberg I."/>
            <person name="Brannstrom I.O."/>
            <person name="Guillou S."/>
            <person name="Cros-Aarteil S."/>
            <person name="Calhoun S."/>
            <person name="Haridas S."/>
            <person name="Kuo A."/>
            <person name="Mondo S."/>
            <person name="Pangilinan J."/>
            <person name="Riley R."/>
            <person name="LaButti K."/>
            <person name="Andreopoulos B."/>
            <person name="Lipzen A."/>
            <person name="Chen C."/>
            <person name="Yan M."/>
            <person name="Daum C."/>
            <person name="Ng V."/>
            <person name="Clum A."/>
            <person name="Steindorff A."/>
            <person name="Ohm R.A."/>
            <person name="Martin F."/>
            <person name="Silar P."/>
            <person name="Natvig D.O."/>
            <person name="Lalanne C."/>
            <person name="Gautier V."/>
            <person name="Ament-Velasquez S.L."/>
            <person name="Kruys A."/>
            <person name="Hutchinson M.I."/>
            <person name="Powell A.J."/>
            <person name="Barry K."/>
            <person name="Miller A.N."/>
            <person name="Grigoriev I.V."/>
            <person name="Debuchy R."/>
            <person name="Gladieux P."/>
            <person name="Hiltunen Thoren M."/>
            <person name="Johannesson H."/>
        </authorList>
    </citation>
    <scope>NUCLEOTIDE SEQUENCE</scope>
    <source>
        <strain evidence="14">CBS 141.50</strain>
    </source>
</reference>
<gene>
    <name evidence="14" type="ORF">C8A04DRAFT_15867</name>
</gene>
<dbReference type="GO" id="GO:0035267">
    <property type="term" value="C:NuA4 histone acetyltransferase complex"/>
    <property type="evidence" value="ECO:0007669"/>
    <property type="project" value="TreeGrafter"/>
</dbReference>
<keyword evidence="9" id="KW-0012">Acyltransferase</keyword>
<evidence type="ECO:0000256" key="9">
    <source>
        <dbReference type="ARBA" id="ARBA00023315"/>
    </source>
</evidence>
<dbReference type="AlphaFoldDB" id="A0AAN6UUP9"/>
<proteinExistence type="predicted"/>
<dbReference type="Proteomes" id="UP001302676">
    <property type="component" value="Unassembled WGS sequence"/>
</dbReference>
<dbReference type="SUPFAM" id="SSF55729">
    <property type="entry name" value="Acyl-CoA N-acyltransferases (Nat)"/>
    <property type="match status" value="1"/>
</dbReference>
<feature type="region of interest" description="Disordered" evidence="12">
    <location>
        <begin position="277"/>
        <end position="297"/>
    </location>
</feature>
<dbReference type="GO" id="GO:0006355">
    <property type="term" value="P:regulation of DNA-templated transcription"/>
    <property type="evidence" value="ECO:0007669"/>
    <property type="project" value="InterPro"/>
</dbReference>
<evidence type="ECO:0000256" key="6">
    <source>
        <dbReference type="ARBA" id="ARBA00023015"/>
    </source>
</evidence>
<feature type="compositionally biased region" description="Low complexity" evidence="12">
    <location>
        <begin position="65"/>
        <end position="80"/>
    </location>
</feature>
<feature type="active site" description="Proton donor/acceptor" evidence="11">
    <location>
        <position position="520"/>
    </location>
</feature>
<keyword evidence="15" id="KW-1185">Reference proteome</keyword>
<evidence type="ECO:0000256" key="3">
    <source>
        <dbReference type="ARBA" id="ARBA00022723"/>
    </source>
</evidence>
<dbReference type="GO" id="GO:0046972">
    <property type="term" value="F:histone H4K16 acetyltransferase activity"/>
    <property type="evidence" value="ECO:0007669"/>
    <property type="project" value="TreeGrafter"/>
</dbReference>
<evidence type="ECO:0000256" key="10">
    <source>
        <dbReference type="ARBA" id="ARBA00045805"/>
    </source>
</evidence>
<dbReference type="GO" id="GO:0005634">
    <property type="term" value="C:nucleus"/>
    <property type="evidence" value="ECO:0007669"/>
    <property type="project" value="UniProtKB-SubCell"/>
</dbReference>
<evidence type="ECO:0000256" key="2">
    <source>
        <dbReference type="ARBA" id="ARBA00022679"/>
    </source>
</evidence>
<evidence type="ECO:0000256" key="1">
    <source>
        <dbReference type="ARBA" id="ARBA00004123"/>
    </source>
</evidence>
<feature type="region of interest" description="Disordered" evidence="12">
    <location>
        <begin position="345"/>
        <end position="370"/>
    </location>
</feature>
<dbReference type="PANTHER" id="PTHR10615">
    <property type="entry name" value="HISTONE ACETYLTRANSFERASE"/>
    <property type="match status" value="1"/>
</dbReference>
<reference evidence="14" key="2">
    <citation type="submission" date="2023-05" db="EMBL/GenBank/DDBJ databases">
        <authorList>
            <consortium name="Lawrence Berkeley National Laboratory"/>
            <person name="Steindorff A."/>
            <person name="Hensen N."/>
            <person name="Bonometti L."/>
            <person name="Westerberg I."/>
            <person name="Brannstrom I.O."/>
            <person name="Guillou S."/>
            <person name="Cros-Aarteil S."/>
            <person name="Calhoun S."/>
            <person name="Haridas S."/>
            <person name="Kuo A."/>
            <person name="Mondo S."/>
            <person name="Pangilinan J."/>
            <person name="Riley R."/>
            <person name="Labutti K."/>
            <person name="Andreopoulos B."/>
            <person name="Lipzen A."/>
            <person name="Chen C."/>
            <person name="Yanf M."/>
            <person name="Daum C."/>
            <person name="Ng V."/>
            <person name="Clum A."/>
            <person name="Ohm R."/>
            <person name="Martin F."/>
            <person name="Silar P."/>
            <person name="Natvig D."/>
            <person name="Lalanne C."/>
            <person name="Gautier V."/>
            <person name="Ament-Velasquez S.L."/>
            <person name="Kruys A."/>
            <person name="Hutchinson M.I."/>
            <person name="Powell A.J."/>
            <person name="Barry K."/>
            <person name="Miller A.N."/>
            <person name="Grigoriev I.V."/>
            <person name="Debuchy R."/>
            <person name="Gladieux P."/>
            <person name="Thoren M.H."/>
            <person name="Johannesson H."/>
        </authorList>
    </citation>
    <scope>NUCLEOTIDE SEQUENCE</scope>
    <source>
        <strain evidence="14">CBS 141.50</strain>
    </source>
</reference>
<feature type="region of interest" description="Disordered" evidence="12">
    <location>
        <begin position="196"/>
        <end position="221"/>
    </location>
</feature>
<keyword evidence="7" id="KW-0804">Transcription</keyword>
<evidence type="ECO:0000313" key="14">
    <source>
        <dbReference type="EMBL" id="KAK4139438.1"/>
    </source>
</evidence>
<keyword evidence="8" id="KW-0539">Nucleus</keyword>
<dbReference type="EMBL" id="MU853663">
    <property type="protein sequence ID" value="KAK4139438.1"/>
    <property type="molecule type" value="Genomic_DNA"/>
</dbReference>
<keyword evidence="2" id="KW-0808">Transferase</keyword>
<feature type="region of interest" description="Disordered" evidence="12">
    <location>
        <begin position="1"/>
        <end position="84"/>
    </location>
</feature>
<dbReference type="Gene3D" id="3.40.630.30">
    <property type="match status" value="1"/>
</dbReference>
<dbReference type="Pfam" id="PF01853">
    <property type="entry name" value="MOZ_SAS"/>
    <property type="match status" value="2"/>
</dbReference>
<evidence type="ECO:0000256" key="4">
    <source>
        <dbReference type="ARBA" id="ARBA00022771"/>
    </source>
</evidence>
<dbReference type="RefSeq" id="XP_062632809.1">
    <property type="nucleotide sequence ID" value="XM_062778645.1"/>
</dbReference>
<dbReference type="PANTHER" id="PTHR10615:SF219">
    <property type="entry name" value="HISTONE ACETYLTRANSFERASE KAT5"/>
    <property type="match status" value="1"/>
</dbReference>
<dbReference type="InterPro" id="IPR016181">
    <property type="entry name" value="Acyl_CoA_acyltransferase"/>
</dbReference>
<dbReference type="PROSITE" id="PS51726">
    <property type="entry name" value="MYST_HAT"/>
    <property type="match status" value="1"/>
</dbReference>
<feature type="domain" description="MYST-type HAT" evidence="13">
    <location>
        <begin position="225"/>
        <end position="595"/>
    </location>
</feature>
<feature type="compositionally biased region" description="Polar residues" evidence="12">
    <location>
        <begin position="196"/>
        <end position="207"/>
    </location>
</feature>
<dbReference type="GeneID" id="87815258"/>
<keyword evidence="3" id="KW-0479">Metal-binding</keyword>
<keyword evidence="5" id="KW-0862">Zinc</keyword>
<comment type="subcellular location">
    <subcellularLocation>
        <location evidence="1">Nucleus</location>
    </subcellularLocation>
</comment>
<comment type="function">
    <text evidence="10">Catalytic component of the NuA4 histone acetyltransferase (HAT) complex which is involved in epigenetic transcriptional activation of selected genes principally by acetylation of nucleosomal histones H4, H3, H2B, H2A and H2A variant H2A.Z. Acetylates histone H4 to form H4K5ac, H4K8ac, H4K12ac and H4K16ac, histone H3 to form H3K14ac, and histone H2A to form H2AK4ac and H2AK7ac. The NuA4 complex is involved in the DNA damage response and is required for chromosome segregation. The NuA4 complex plays a direct role in repair of DNA double-strand breaks (DSBs) through homologous recombination. Recruitment to promoters depends on H3K4me. Also acetylates non-histone proteins. In addition to protein acetyltransferase, can use different acyl-CoA substrates, such as 2-hydroxyisobutanoyl-CoA (2-hydroxyisobutyryl-CoA) or (2E)-butenoyl-CoA (crotonyl-CoA), and is able to mediate protein 2-hydroxyisobutyrylation and crotonylation, respectively.</text>
</comment>
<evidence type="ECO:0000313" key="15">
    <source>
        <dbReference type="Proteomes" id="UP001302676"/>
    </source>
</evidence>
<dbReference type="InterPro" id="IPR002717">
    <property type="entry name" value="HAT_MYST-type"/>
</dbReference>
<evidence type="ECO:0000256" key="7">
    <source>
        <dbReference type="ARBA" id="ARBA00023163"/>
    </source>
</evidence>
<protein>
    <submittedName>
        <fullName evidence="14">Males-absent on the first protein</fullName>
    </submittedName>
</protein>
<evidence type="ECO:0000256" key="5">
    <source>
        <dbReference type="ARBA" id="ARBA00022833"/>
    </source>
</evidence>
<keyword evidence="6" id="KW-0805">Transcription regulation</keyword>
<dbReference type="GO" id="GO:0008270">
    <property type="term" value="F:zinc ion binding"/>
    <property type="evidence" value="ECO:0007669"/>
    <property type="project" value="UniProtKB-KW"/>
</dbReference>
<feature type="compositionally biased region" description="Basic residues" evidence="12">
    <location>
        <begin position="1"/>
        <end position="10"/>
    </location>
</feature>
<organism evidence="14 15">
    <name type="scientific">Dichotomopilus funicola</name>
    <dbReference type="NCBI Taxonomy" id="1934379"/>
    <lineage>
        <taxon>Eukaryota</taxon>
        <taxon>Fungi</taxon>
        <taxon>Dikarya</taxon>
        <taxon>Ascomycota</taxon>
        <taxon>Pezizomycotina</taxon>
        <taxon>Sordariomycetes</taxon>
        <taxon>Sordariomycetidae</taxon>
        <taxon>Sordariales</taxon>
        <taxon>Chaetomiaceae</taxon>
        <taxon>Dichotomopilus</taxon>
    </lineage>
</organism>
<dbReference type="Gene3D" id="3.30.60.60">
    <property type="entry name" value="N-acetyl transferase-like"/>
    <property type="match status" value="1"/>
</dbReference>
<name>A0AAN6UUP9_9PEZI</name>
<evidence type="ECO:0000259" key="13">
    <source>
        <dbReference type="PROSITE" id="PS51726"/>
    </source>
</evidence>
<feature type="compositionally biased region" description="Polar residues" evidence="12">
    <location>
        <begin position="17"/>
        <end position="29"/>
    </location>
</feature>
<evidence type="ECO:0000256" key="8">
    <source>
        <dbReference type="ARBA" id="ARBA00023242"/>
    </source>
</evidence>
<evidence type="ECO:0000256" key="12">
    <source>
        <dbReference type="SAM" id="MobiDB-lite"/>
    </source>
</evidence>
<evidence type="ECO:0000256" key="11">
    <source>
        <dbReference type="PIRSR" id="PIRSR602717-51"/>
    </source>
</evidence>
<dbReference type="InterPro" id="IPR050603">
    <property type="entry name" value="MYST_HAT"/>
</dbReference>
<sequence length="658" mass="72187">MPAARKRKRHADGPETASATTHGPSTGATGASRRATRQSSVPPIDVPQDPEPRTRRRRCGDAPDQSVPVSQQSQQASQSPRGKENMALHPELQPHLQHQQLPPKSTTRLTRHSFQAPGLDATLPAPTNMLAAVPATTTMTTMFNAQQQLAASPRATASTIGPRKANRAFTKNDRFTPHQQSVLLGRNKPIIMTTSVAQPGPSSASKSNKIKPDGTLRATAETAARPDRNIDKVVLGNICFRAWYPSYYGKEVLGDLSGGSTKVEKGTNNNGVQQQLQHQDANDGVNGTLPHSRRDRDHHTPMLDRLYVCPSCFKYSKELVTWWEHVRWCERRGYLPGDKIYTHPQGRRTTLVSSGPGPKHGRGKRTSAGQKMVEKVVQDEGEWSIRQVDGEKDVLFCQNLSLFAKLFLDNKSVFFDVTGFDYFLLVHTPSAVPPSSSNADSSTYRPIATPELSSVQNSGTSNPGRSQIVGFFSKEKMSWDNNNLACILIFPPWQRKGLGALLMGISYEISRREGVLGGPEKPISDLGKKGYKRFWAGEVCRWLLAIDETKEIVVDVEACSQATWIAPEDCLLVLREMALAEDAGVDPAISNSATSLTSIPQPGDQQPMVPRVRISLATVRAWVSSNRISLERVCDPEGFIEGYATKKTAGLATSEEPN</sequence>
<comment type="caution">
    <text evidence="14">The sequence shown here is derived from an EMBL/GenBank/DDBJ whole genome shotgun (WGS) entry which is preliminary data.</text>
</comment>